<comment type="subcellular location">
    <subcellularLocation>
        <location evidence="2 17">Mitochondrion membrane</location>
        <topology evidence="2 17">Multi-pass membrane protein</topology>
    </subcellularLocation>
</comment>
<feature type="transmembrane region" description="Helical" evidence="17">
    <location>
        <begin position="159"/>
        <end position="180"/>
    </location>
</feature>
<dbReference type="GO" id="GO:0042773">
    <property type="term" value="P:ATP synthesis coupled electron transport"/>
    <property type="evidence" value="ECO:0007669"/>
    <property type="project" value="InterPro"/>
</dbReference>
<keyword evidence="13 17" id="KW-0830">Ubiquinone</keyword>
<dbReference type="GO" id="GO:0015990">
    <property type="term" value="P:electron transport coupled proton transport"/>
    <property type="evidence" value="ECO:0007669"/>
    <property type="project" value="TreeGrafter"/>
</dbReference>
<organism evidence="19">
    <name type="scientific">Dirofilaria immitis</name>
    <name type="common">Canine heartworm</name>
    <dbReference type="NCBI Taxonomy" id="6287"/>
    <lineage>
        <taxon>Eukaryota</taxon>
        <taxon>Metazoa</taxon>
        <taxon>Ecdysozoa</taxon>
        <taxon>Nematoda</taxon>
        <taxon>Chromadorea</taxon>
        <taxon>Rhabditida</taxon>
        <taxon>Spirurina</taxon>
        <taxon>Spiruromorpha</taxon>
        <taxon>Filarioidea</taxon>
        <taxon>Onchocercidae</taxon>
        <taxon>Dirofilaria</taxon>
    </lineage>
</organism>
<accession>Q70US6</accession>
<keyword evidence="6 17" id="KW-0813">Transport</keyword>
<comment type="similarity">
    <text evidence="3 17">Belongs to the complex I subunit 4 family.</text>
</comment>
<comment type="catalytic activity">
    <reaction evidence="16 17">
        <text>a ubiquinone + NADH + 5 H(+)(in) = a ubiquinol + NAD(+) + 4 H(+)(out)</text>
        <dbReference type="Rhea" id="RHEA:29091"/>
        <dbReference type="Rhea" id="RHEA-COMP:9565"/>
        <dbReference type="Rhea" id="RHEA-COMP:9566"/>
        <dbReference type="ChEBI" id="CHEBI:15378"/>
        <dbReference type="ChEBI" id="CHEBI:16389"/>
        <dbReference type="ChEBI" id="CHEBI:17976"/>
        <dbReference type="ChEBI" id="CHEBI:57540"/>
        <dbReference type="ChEBI" id="CHEBI:57945"/>
        <dbReference type="EC" id="7.1.1.2"/>
    </reaction>
</comment>
<evidence type="ECO:0000256" key="7">
    <source>
        <dbReference type="ARBA" id="ARBA00022660"/>
    </source>
</evidence>
<dbReference type="EMBL" id="AJ537512">
    <property type="protein sequence ID" value="CAD61190.1"/>
    <property type="molecule type" value="Genomic_DNA"/>
</dbReference>
<dbReference type="GO" id="GO:0008137">
    <property type="term" value="F:NADH dehydrogenase (ubiquinone) activity"/>
    <property type="evidence" value="ECO:0007669"/>
    <property type="project" value="UniProtKB-UniRule"/>
</dbReference>
<evidence type="ECO:0000256" key="6">
    <source>
        <dbReference type="ARBA" id="ARBA00022448"/>
    </source>
</evidence>
<gene>
    <name evidence="19" type="primary">nadh4</name>
</gene>
<comment type="function">
    <text evidence="1">Core subunit of the mitochondrial membrane respiratory chain NADH dehydrogenase (Complex I) that is believed to belong to the minimal assembly required for catalysis. Complex I functions in the transfer of electrons from NADH to the respiratory chain. The immediate electron acceptor for the enzyme is believed to be ubiquinone.</text>
</comment>
<feature type="transmembrane region" description="Helical" evidence="17">
    <location>
        <begin position="70"/>
        <end position="88"/>
    </location>
</feature>
<evidence type="ECO:0000256" key="2">
    <source>
        <dbReference type="ARBA" id="ARBA00004225"/>
    </source>
</evidence>
<keyword evidence="11 17" id="KW-1133">Transmembrane helix</keyword>
<evidence type="ECO:0000256" key="8">
    <source>
        <dbReference type="ARBA" id="ARBA00022692"/>
    </source>
</evidence>
<keyword evidence="14 17" id="KW-0496">Mitochondrion</keyword>
<dbReference type="GO" id="GO:0003954">
    <property type="term" value="F:NADH dehydrogenase activity"/>
    <property type="evidence" value="ECO:0007669"/>
    <property type="project" value="TreeGrafter"/>
</dbReference>
<evidence type="ECO:0000256" key="5">
    <source>
        <dbReference type="ARBA" id="ARBA00021006"/>
    </source>
</evidence>
<evidence type="ECO:0000256" key="17">
    <source>
        <dbReference type="RuleBase" id="RU003297"/>
    </source>
</evidence>
<evidence type="ECO:0000256" key="11">
    <source>
        <dbReference type="ARBA" id="ARBA00022989"/>
    </source>
</evidence>
<evidence type="ECO:0000256" key="13">
    <source>
        <dbReference type="ARBA" id="ARBA00023075"/>
    </source>
</evidence>
<evidence type="ECO:0000256" key="12">
    <source>
        <dbReference type="ARBA" id="ARBA00023027"/>
    </source>
</evidence>
<feature type="domain" description="NADH:quinone oxidoreductase/Mrp antiporter transmembrane" evidence="18">
    <location>
        <begin position="87"/>
        <end position="359"/>
    </location>
</feature>
<dbReference type="InterPro" id="IPR001750">
    <property type="entry name" value="ND/Mrp_TM"/>
</dbReference>
<keyword evidence="12 17" id="KW-0520">NAD</keyword>
<comment type="function">
    <text evidence="17">Core subunit of the mitochondrial membrane respiratory chain NADH dehydrogenase (Complex I) which catalyzes electron transfer from NADH through the respiratory chain, using ubiquinone as an electron acceptor. Essential for the catalytic activity and assembly of complex I.</text>
</comment>
<feature type="transmembrane region" description="Helical" evidence="17">
    <location>
        <begin position="349"/>
        <end position="377"/>
    </location>
</feature>
<evidence type="ECO:0000256" key="16">
    <source>
        <dbReference type="ARBA" id="ARBA00049551"/>
    </source>
</evidence>
<feature type="transmembrane region" description="Helical" evidence="17">
    <location>
        <begin position="192"/>
        <end position="210"/>
    </location>
</feature>
<dbReference type="PRINTS" id="PR01437">
    <property type="entry name" value="NUOXDRDTASE4"/>
</dbReference>
<keyword evidence="9" id="KW-1278">Translocase</keyword>
<dbReference type="PANTHER" id="PTHR43507:SF20">
    <property type="entry name" value="NADH-UBIQUINONE OXIDOREDUCTASE CHAIN 4"/>
    <property type="match status" value="1"/>
</dbReference>
<feature type="transmembrane region" description="Helical" evidence="17">
    <location>
        <begin position="37"/>
        <end position="63"/>
    </location>
</feature>
<geneLocation type="mitochondrion" evidence="19"/>
<name>Q70US6_DIRIM</name>
<evidence type="ECO:0000256" key="15">
    <source>
        <dbReference type="ARBA" id="ARBA00023136"/>
    </source>
</evidence>
<evidence type="ECO:0000256" key="1">
    <source>
        <dbReference type="ARBA" id="ARBA00003257"/>
    </source>
</evidence>
<evidence type="ECO:0000259" key="18">
    <source>
        <dbReference type="Pfam" id="PF00361"/>
    </source>
</evidence>
<keyword evidence="7 17" id="KW-0679">Respiratory chain</keyword>
<evidence type="ECO:0000313" key="19">
    <source>
        <dbReference type="EMBL" id="CAD61190.1"/>
    </source>
</evidence>
<protein>
    <recommendedName>
        <fullName evidence="5 17">NADH-ubiquinone oxidoreductase chain 4</fullName>
        <ecNumber evidence="4 17">7.1.1.2</ecNumber>
    </recommendedName>
</protein>
<dbReference type="GO" id="GO:0031966">
    <property type="term" value="C:mitochondrial membrane"/>
    <property type="evidence" value="ECO:0007669"/>
    <property type="project" value="UniProtKB-SubCell"/>
</dbReference>
<feature type="transmembrane region" description="Helical" evidence="17">
    <location>
        <begin position="94"/>
        <end position="112"/>
    </location>
</feature>
<evidence type="ECO:0000256" key="4">
    <source>
        <dbReference type="ARBA" id="ARBA00012944"/>
    </source>
</evidence>
<proteinExistence type="inferred from homology"/>
<dbReference type="Pfam" id="PF00361">
    <property type="entry name" value="Proton_antipo_M"/>
    <property type="match status" value="1"/>
</dbReference>
<keyword evidence="10 17" id="KW-0249">Electron transport</keyword>
<feature type="transmembrane region" description="Helical" evidence="17">
    <location>
        <begin position="216"/>
        <end position="239"/>
    </location>
</feature>
<evidence type="ECO:0000256" key="14">
    <source>
        <dbReference type="ARBA" id="ARBA00023128"/>
    </source>
</evidence>
<dbReference type="EC" id="7.1.1.2" evidence="4 17"/>
<feature type="transmembrane region" description="Helical" evidence="17">
    <location>
        <begin position="273"/>
        <end position="292"/>
    </location>
</feature>
<feature type="transmembrane region" description="Helical" evidence="17">
    <location>
        <begin position="124"/>
        <end position="147"/>
    </location>
</feature>
<feature type="transmembrane region" description="Helical" evidence="17">
    <location>
        <begin position="246"/>
        <end position="267"/>
    </location>
</feature>
<sequence length="409" mass="48723">MCLFFFVVLSLFFTPFLFFVFFMFFILFGFFDFSWSGLFFFFDSFNFVFLSFMSVFVLGFICVSEILVGLVFYSCLVVFFSVCFFYSGSFLVLYVFYELTMIPMLFCLLGYGRQVEKISACYYLIFYTLFFGMPYLFLYSHVFFFMNFVYYDFFFSYEFIFLLSLCFLVKFPVYFLHVWLPKVHVEAPTSSSMILAGVMLKLGGAGVYRISKSFNYYNFEFLIFFSLVSMIFCSFICMVQSDCKSLAAYSSICHMGFVLLSELSMVYYGKSMALVMMLSHGYTSVLMFYFIGEFYHIANSRLVYYLRGFFCVSMLFCLMFSLTMLSNFGFPSSITFFSEYLMFNWFSSIFYISVLFFFFYYLLSFYYSIYVLICFFVGNKFSYVFDGRGIVCLPVMFMMYNFFWFIFVI</sequence>
<feature type="transmembrane region" description="Helical" evidence="17">
    <location>
        <begin position="7"/>
        <end position="31"/>
    </location>
</feature>
<evidence type="ECO:0000256" key="3">
    <source>
        <dbReference type="ARBA" id="ARBA00009025"/>
    </source>
</evidence>
<feature type="transmembrane region" description="Helical" evidence="17">
    <location>
        <begin position="389"/>
        <end position="407"/>
    </location>
</feature>
<evidence type="ECO:0000256" key="9">
    <source>
        <dbReference type="ARBA" id="ARBA00022967"/>
    </source>
</evidence>
<dbReference type="GO" id="GO:0048039">
    <property type="term" value="F:ubiquinone binding"/>
    <property type="evidence" value="ECO:0007669"/>
    <property type="project" value="TreeGrafter"/>
</dbReference>
<dbReference type="InterPro" id="IPR003918">
    <property type="entry name" value="NADH_UbQ_OxRdtase"/>
</dbReference>
<dbReference type="AlphaFoldDB" id="Q70US6"/>
<keyword evidence="15 17" id="KW-0472">Membrane</keyword>
<feature type="transmembrane region" description="Helical" evidence="17">
    <location>
        <begin position="304"/>
        <end position="329"/>
    </location>
</feature>
<reference evidence="19" key="1">
    <citation type="journal article" date="2003" name="Parasitology">
        <title>Structure and organization of the mitochondrial genome of the canine heartworm, Dirofilaria immitis.</title>
        <authorList>
            <person name="Hu M."/>
            <person name="Gasser R.B."/>
            <person name="Abs El-Osta Y.G."/>
            <person name="Chilton N.B."/>
        </authorList>
    </citation>
    <scope>NUCLEOTIDE SEQUENCE</scope>
</reference>
<keyword evidence="8 17" id="KW-0812">Transmembrane</keyword>
<evidence type="ECO:0000256" key="10">
    <source>
        <dbReference type="ARBA" id="ARBA00022982"/>
    </source>
</evidence>
<dbReference type="PANTHER" id="PTHR43507">
    <property type="entry name" value="NADH-UBIQUINONE OXIDOREDUCTASE CHAIN 4"/>
    <property type="match status" value="1"/>
</dbReference>